<comment type="caution">
    <text evidence="3">The sequence shown here is derived from an EMBL/GenBank/DDBJ whole genome shotgun (WGS) entry which is preliminary data.</text>
</comment>
<name>A0ABW5Q5X8_9BACI</name>
<keyword evidence="1" id="KW-0812">Transmembrane</keyword>
<reference evidence="4" key="1">
    <citation type="journal article" date="2019" name="Int. J. Syst. Evol. Microbiol.">
        <title>The Global Catalogue of Microorganisms (GCM) 10K type strain sequencing project: providing services to taxonomists for standard genome sequencing and annotation.</title>
        <authorList>
            <consortium name="The Broad Institute Genomics Platform"/>
            <consortium name="The Broad Institute Genome Sequencing Center for Infectious Disease"/>
            <person name="Wu L."/>
            <person name="Ma J."/>
        </authorList>
    </citation>
    <scope>NUCLEOTIDE SEQUENCE [LARGE SCALE GENOMIC DNA]</scope>
    <source>
        <strain evidence="4">TISTR 1858</strain>
    </source>
</reference>
<evidence type="ECO:0000313" key="4">
    <source>
        <dbReference type="Proteomes" id="UP001597451"/>
    </source>
</evidence>
<dbReference type="Pfam" id="PF07811">
    <property type="entry name" value="TadE"/>
    <property type="match status" value="1"/>
</dbReference>
<evidence type="ECO:0000313" key="3">
    <source>
        <dbReference type="EMBL" id="MFD2630921.1"/>
    </source>
</evidence>
<feature type="domain" description="TadE-like" evidence="2">
    <location>
        <begin position="17"/>
        <end position="58"/>
    </location>
</feature>
<sequence>MKTGSHKFRRFKEEEKGSFTIEASLVFPILLMLTLCFIFFALVMYQQSALHYSANSVAEKLAFVWNNSDKDINTGEFDKYTSFDGGDGLYWRVTDDQYLSQFGIDIFSNGGASIPIGSGGGGGLPQEKLGRVSSDILPSGATGEVRYENNLAGSQIVVHLNSPLNFPSSVTNLFGIDQIEVEVSRSITDPTEFTRTTDLVIYAVKSLQEYSSYITQFMSRR</sequence>
<protein>
    <submittedName>
        <fullName evidence="3">TadE/TadG family type IV pilus assembly protein</fullName>
    </submittedName>
</protein>
<keyword evidence="1" id="KW-1133">Transmembrane helix</keyword>
<keyword evidence="4" id="KW-1185">Reference proteome</keyword>
<gene>
    <name evidence="3" type="ORF">ACFSUN_19310</name>
</gene>
<feature type="transmembrane region" description="Helical" evidence="1">
    <location>
        <begin position="21"/>
        <end position="45"/>
    </location>
</feature>
<evidence type="ECO:0000259" key="2">
    <source>
        <dbReference type="Pfam" id="PF07811"/>
    </source>
</evidence>
<accession>A0ABW5Q5X8</accession>
<dbReference type="Proteomes" id="UP001597451">
    <property type="component" value="Unassembled WGS sequence"/>
</dbReference>
<keyword evidence="1" id="KW-0472">Membrane</keyword>
<evidence type="ECO:0000256" key="1">
    <source>
        <dbReference type="SAM" id="Phobius"/>
    </source>
</evidence>
<organism evidence="3 4">
    <name type="scientific">Oceanobacillus kapialis</name>
    <dbReference type="NCBI Taxonomy" id="481353"/>
    <lineage>
        <taxon>Bacteria</taxon>
        <taxon>Bacillati</taxon>
        <taxon>Bacillota</taxon>
        <taxon>Bacilli</taxon>
        <taxon>Bacillales</taxon>
        <taxon>Bacillaceae</taxon>
        <taxon>Oceanobacillus</taxon>
    </lineage>
</organism>
<dbReference type="RefSeq" id="WP_379564610.1">
    <property type="nucleotide sequence ID" value="NZ_CP085256.1"/>
</dbReference>
<dbReference type="InterPro" id="IPR012495">
    <property type="entry name" value="TadE-like_dom"/>
</dbReference>
<proteinExistence type="predicted"/>
<dbReference type="EMBL" id="JBHUMX010000045">
    <property type="protein sequence ID" value="MFD2630921.1"/>
    <property type="molecule type" value="Genomic_DNA"/>
</dbReference>